<gene>
    <name evidence="1" type="ordered locus">VIT_17s0000g08270</name>
</gene>
<protein>
    <submittedName>
        <fullName evidence="1">Uncharacterized protein</fullName>
    </submittedName>
</protein>
<organism evidence="1 2">
    <name type="scientific">Vitis vinifera</name>
    <name type="common">Grape</name>
    <dbReference type="NCBI Taxonomy" id="29760"/>
    <lineage>
        <taxon>Eukaryota</taxon>
        <taxon>Viridiplantae</taxon>
        <taxon>Streptophyta</taxon>
        <taxon>Embryophyta</taxon>
        <taxon>Tracheophyta</taxon>
        <taxon>Spermatophyta</taxon>
        <taxon>Magnoliopsida</taxon>
        <taxon>eudicotyledons</taxon>
        <taxon>Gunneridae</taxon>
        <taxon>Pentapetalae</taxon>
        <taxon>rosids</taxon>
        <taxon>Vitales</taxon>
        <taxon>Vitaceae</taxon>
        <taxon>Viteae</taxon>
        <taxon>Vitis</taxon>
    </lineage>
</organism>
<dbReference type="InParanoid" id="D7SHS5"/>
<dbReference type="AlphaFoldDB" id="D7SHS5"/>
<evidence type="ECO:0000313" key="2">
    <source>
        <dbReference type="Proteomes" id="UP000009183"/>
    </source>
</evidence>
<name>D7SHS5_VITVI</name>
<dbReference type="Proteomes" id="UP000009183">
    <property type="component" value="Chromosome 17"/>
</dbReference>
<dbReference type="HOGENOM" id="CLU_3417735_0_0_1"/>
<evidence type="ECO:0000313" key="1">
    <source>
        <dbReference type="EMBL" id="CBI15035.3"/>
    </source>
</evidence>
<dbReference type="PaxDb" id="29760-VIT_17s0000g08270.t01"/>
<dbReference type="EMBL" id="FN594950">
    <property type="protein sequence ID" value="CBI15035.3"/>
    <property type="molecule type" value="Genomic_DNA"/>
</dbReference>
<keyword evidence="2" id="KW-1185">Reference proteome</keyword>
<proteinExistence type="predicted"/>
<accession>D7SHS5</accession>
<sequence length="26" mass="3162">MFLKSQRLSLTEENKNFACWLVWMVS</sequence>
<reference evidence="2" key="1">
    <citation type="journal article" date="2007" name="Nature">
        <title>The grapevine genome sequence suggests ancestral hexaploidization in major angiosperm phyla.</title>
        <authorList>
            <consortium name="The French-Italian Public Consortium for Grapevine Genome Characterization."/>
            <person name="Jaillon O."/>
            <person name="Aury J.-M."/>
            <person name="Noel B."/>
            <person name="Policriti A."/>
            <person name="Clepet C."/>
            <person name="Casagrande A."/>
            <person name="Choisne N."/>
            <person name="Aubourg S."/>
            <person name="Vitulo N."/>
            <person name="Jubin C."/>
            <person name="Vezzi A."/>
            <person name="Legeai F."/>
            <person name="Hugueney P."/>
            <person name="Dasilva C."/>
            <person name="Horner D."/>
            <person name="Mica E."/>
            <person name="Jublot D."/>
            <person name="Poulain J."/>
            <person name="Bruyere C."/>
            <person name="Billault A."/>
            <person name="Segurens B."/>
            <person name="Gouyvenoux M."/>
            <person name="Ugarte E."/>
            <person name="Cattonaro F."/>
            <person name="Anthouard V."/>
            <person name="Vico V."/>
            <person name="Del Fabbro C."/>
            <person name="Alaux M."/>
            <person name="Di Gaspero G."/>
            <person name="Dumas V."/>
            <person name="Felice N."/>
            <person name="Paillard S."/>
            <person name="Juman I."/>
            <person name="Moroldo M."/>
            <person name="Scalabrin S."/>
            <person name="Canaguier A."/>
            <person name="Le Clainche I."/>
            <person name="Malacrida G."/>
            <person name="Durand E."/>
            <person name="Pesole G."/>
            <person name="Laucou V."/>
            <person name="Chatelet P."/>
            <person name="Merdinoglu D."/>
            <person name="Delledonne M."/>
            <person name="Pezzotti M."/>
            <person name="Lecharny A."/>
            <person name="Scarpelli C."/>
            <person name="Artiguenave F."/>
            <person name="Pe M.E."/>
            <person name="Valle G."/>
            <person name="Morgante M."/>
            <person name="Caboche M."/>
            <person name="Adam-Blondon A.-F."/>
            <person name="Weissenbach J."/>
            <person name="Quetier F."/>
            <person name="Wincker P."/>
        </authorList>
    </citation>
    <scope>NUCLEOTIDE SEQUENCE [LARGE SCALE GENOMIC DNA]</scope>
    <source>
        <strain evidence="2">cv. Pinot noir / PN40024</strain>
    </source>
</reference>